<evidence type="ECO:0000256" key="2">
    <source>
        <dbReference type="PROSITE-ProRule" id="PRU00252"/>
    </source>
</evidence>
<dbReference type="EMBL" id="JAUJEB010000007">
    <property type="protein sequence ID" value="MDN5215563.1"/>
    <property type="molecule type" value="Genomic_DNA"/>
</dbReference>
<proteinExistence type="predicted"/>
<dbReference type="Gene3D" id="2.40.50.140">
    <property type="entry name" value="Nucleic acid-binding proteins"/>
    <property type="match status" value="1"/>
</dbReference>
<dbReference type="SUPFAM" id="SSF50249">
    <property type="entry name" value="Nucleic acid-binding proteins"/>
    <property type="match status" value="1"/>
</dbReference>
<dbReference type="PROSITE" id="PS50935">
    <property type="entry name" value="SSB"/>
    <property type="match status" value="1"/>
</dbReference>
<comment type="caution">
    <text evidence="3">The sequence shown here is derived from an EMBL/GenBank/DDBJ whole genome shotgun (WGS) entry which is preliminary data.</text>
</comment>
<dbReference type="RefSeq" id="WP_346760902.1">
    <property type="nucleotide sequence ID" value="NZ_JAUJEB010000007.1"/>
</dbReference>
<dbReference type="GO" id="GO:0003677">
    <property type="term" value="F:DNA binding"/>
    <property type="evidence" value="ECO:0007669"/>
    <property type="project" value="UniProtKB-KW"/>
</dbReference>
<evidence type="ECO:0000256" key="1">
    <source>
        <dbReference type="ARBA" id="ARBA00023125"/>
    </source>
</evidence>
<accession>A0ABT8LCQ8</accession>
<dbReference type="InterPro" id="IPR012340">
    <property type="entry name" value="NA-bd_OB-fold"/>
</dbReference>
<keyword evidence="1 2" id="KW-0238">DNA-binding</keyword>
<reference evidence="3" key="1">
    <citation type="submission" date="2023-06" db="EMBL/GenBank/DDBJ databases">
        <title>Genomic of Agaribacillus aureum.</title>
        <authorList>
            <person name="Wang G."/>
        </authorList>
    </citation>
    <scope>NUCLEOTIDE SEQUENCE</scope>
    <source>
        <strain evidence="3">BMA12</strain>
    </source>
</reference>
<organism evidence="3 4">
    <name type="scientific">Agaribacillus aureus</name>
    <dbReference type="NCBI Taxonomy" id="3051825"/>
    <lineage>
        <taxon>Bacteria</taxon>
        <taxon>Pseudomonadati</taxon>
        <taxon>Bacteroidota</taxon>
        <taxon>Cytophagia</taxon>
        <taxon>Cytophagales</taxon>
        <taxon>Splendidivirgaceae</taxon>
        <taxon>Agaribacillus</taxon>
    </lineage>
</organism>
<gene>
    <name evidence="3" type="ORF">QQ020_26030</name>
</gene>
<protein>
    <submittedName>
        <fullName evidence="3">Single-stranded DNA-binding protein</fullName>
    </submittedName>
</protein>
<keyword evidence="4" id="KW-1185">Reference proteome</keyword>
<dbReference type="Proteomes" id="UP001172083">
    <property type="component" value="Unassembled WGS sequence"/>
</dbReference>
<sequence>MSKTKPKTKSTPTNDTSKDLFADTNISMKTGHLTKDAEVISDGKYAKIRFASNKEYETSEGEVKTRTSYFNALVNSNLTDAFETAKTLKKGDWVYLKGEDVTKSFDTPEGYKQTASTIFAYKVVLKKAKANAHAGAMTTSSNQEDPAPAIAS</sequence>
<dbReference type="Pfam" id="PF00436">
    <property type="entry name" value="SSB"/>
    <property type="match status" value="1"/>
</dbReference>
<name>A0ABT8LCQ8_9BACT</name>
<evidence type="ECO:0000313" key="3">
    <source>
        <dbReference type="EMBL" id="MDN5215563.1"/>
    </source>
</evidence>
<dbReference type="InterPro" id="IPR000424">
    <property type="entry name" value="Primosome_PriB/ssb"/>
</dbReference>
<evidence type="ECO:0000313" key="4">
    <source>
        <dbReference type="Proteomes" id="UP001172083"/>
    </source>
</evidence>